<protein>
    <submittedName>
        <fullName evidence="1">Uncharacterized protein</fullName>
    </submittedName>
</protein>
<keyword evidence="2" id="KW-1185">Reference proteome</keyword>
<proteinExistence type="predicted"/>
<evidence type="ECO:0000313" key="1">
    <source>
        <dbReference type="EMBL" id="GIH23520.1"/>
    </source>
</evidence>
<sequence length="67" mass="6914">MMSLVAAVAMERTSAPSAIRYARSTRTGSPDPVSVNAAITVWLFGARTAAVNLIGLVMARISAPVPA</sequence>
<evidence type="ECO:0000313" key="2">
    <source>
        <dbReference type="Proteomes" id="UP000640052"/>
    </source>
</evidence>
<dbReference type="AlphaFoldDB" id="A0A919QA24"/>
<comment type="caution">
    <text evidence="1">The sequence shown here is derived from an EMBL/GenBank/DDBJ whole genome shotgun (WGS) entry which is preliminary data.</text>
</comment>
<gene>
    <name evidence="1" type="ORF">Aph01nite_18300</name>
</gene>
<dbReference type="Proteomes" id="UP000640052">
    <property type="component" value="Unassembled WGS sequence"/>
</dbReference>
<reference evidence="1" key="1">
    <citation type="submission" date="2021-01" db="EMBL/GenBank/DDBJ databases">
        <title>Whole genome shotgun sequence of Acrocarpospora phusangensis NBRC 108782.</title>
        <authorList>
            <person name="Komaki H."/>
            <person name="Tamura T."/>
        </authorList>
    </citation>
    <scope>NUCLEOTIDE SEQUENCE</scope>
    <source>
        <strain evidence="1">NBRC 108782</strain>
    </source>
</reference>
<dbReference type="EMBL" id="BOOA01000011">
    <property type="protein sequence ID" value="GIH23520.1"/>
    <property type="molecule type" value="Genomic_DNA"/>
</dbReference>
<organism evidence="1 2">
    <name type="scientific">Acrocarpospora phusangensis</name>
    <dbReference type="NCBI Taxonomy" id="1070424"/>
    <lineage>
        <taxon>Bacteria</taxon>
        <taxon>Bacillati</taxon>
        <taxon>Actinomycetota</taxon>
        <taxon>Actinomycetes</taxon>
        <taxon>Streptosporangiales</taxon>
        <taxon>Streptosporangiaceae</taxon>
        <taxon>Acrocarpospora</taxon>
    </lineage>
</organism>
<accession>A0A919QA24</accession>
<name>A0A919QA24_9ACTN</name>